<gene>
    <name evidence="2" type="ORF">HK100_008163</name>
</gene>
<proteinExistence type="predicted"/>
<feature type="region of interest" description="Disordered" evidence="1">
    <location>
        <begin position="251"/>
        <end position="323"/>
    </location>
</feature>
<dbReference type="EMBL" id="JADGJH010003927">
    <property type="protein sequence ID" value="KAJ3088064.1"/>
    <property type="molecule type" value="Genomic_DNA"/>
</dbReference>
<feature type="compositionally biased region" description="Low complexity" evidence="1">
    <location>
        <begin position="37"/>
        <end position="50"/>
    </location>
</feature>
<feature type="compositionally biased region" description="Basic residues" evidence="1">
    <location>
        <begin position="494"/>
        <end position="508"/>
    </location>
</feature>
<evidence type="ECO:0000313" key="2">
    <source>
        <dbReference type="EMBL" id="KAJ3088064.1"/>
    </source>
</evidence>
<reference evidence="2" key="1">
    <citation type="submission" date="2020-05" db="EMBL/GenBank/DDBJ databases">
        <title>Phylogenomic resolution of chytrid fungi.</title>
        <authorList>
            <person name="Stajich J.E."/>
            <person name="Amses K."/>
            <person name="Simmons R."/>
            <person name="Seto K."/>
            <person name="Myers J."/>
            <person name="Bonds A."/>
            <person name="Quandt C.A."/>
            <person name="Barry K."/>
            <person name="Liu P."/>
            <person name="Grigoriev I."/>
            <person name="Longcore J.E."/>
            <person name="James T.Y."/>
        </authorList>
    </citation>
    <scope>NUCLEOTIDE SEQUENCE</scope>
    <source>
        <strain evidence="2">JEL0513</strain>
    </source>
</reference>
<feature type="compositionally biased region" description="Pro residues" evidence="1">
    <location>
        <begin position="184"/>
        <end position="208"/>
    </location>
</feature>
<feature type="compositionally biased region" description="Polar residues" evidence="1">
    <location>
        <begin position="82"/>
        <end position="153"/>
    </location>
</feature>
<name>A0AAD5XAB4_9FUNG</name>
<sequence>MSAESNFGVGGEHKLNLQTTTPAHFQFGLPAPNDARPQIQQQNNHHQPLLASAPGQPPFGPYKYASQSSNGPDGFASYRPHSFSNFNSPSGPTNNSHHYDTLPSQTQPQNNSNSFHQSTAHHQNYQPYTNQSYHPQSVNPSSQPAYSPFQHQLQQRPTYPYGQYPPQPQYLSYPPNANYRSPPNFLPPPVQSAYGPPPAVSYRAPPPLQTNAHSQSAASLPAVPLVRPPPVIPSSTSTSNLPPRAPTLVQSQMLHSQRPSYQQPSSSPSQNSQQQQQLHNNYQQKQKKSQSSKREVSSNDDTSQTKQQLSKKRGRPSKAEKQLSASSLTLLEVASAINSTANDNGLSSEIKPPVKKKSRIDSIKFDDLHNDEGADFETQLSAMASFASIEALTENDGNVVSTVTVTATTTSTTDGQQHSSKIRIGDDLDPLQLSIAQPLYPLKSIVSEHSLIRMPANLGIRETIDEGGDNESNSSSTMRVTNILPLARTTSRVKTTRAKRPSKLRTFKKFKESEDNEDEEDEEADNDETGDWKYNSHSSKIVKKERVESKVIVKLEQIAPPPPQIVFDEFLLDAQRRRLSLPESLDLLSVVDIIREFGSNLLKLEGFDDLSFGKNYSLFFLPSD</sequence>
<evidence type="ECO:0000256" key="1">
    <source>
        <dbReference type="SAM" id="MobiDB-lite"/>
    </source>
</evidence>
<evidence type="ECO:0000313" key="3">
    <source>
        <dbReference type="Proteomes" id="UP001211907"/>
    </source>
</evidence>
<feature type="region of interest" description="Disordered" evidence="1">
    <location>
        <begin position="1"/>
        <end position="218"/>
    </location>
</feature>
<accession>A0AAD5XAB4</accession>
<feature type="compositionally biased region" description="Polar residues" evidence="1">
    <location>
        <begin position="299"/>
        <end position="308"/>
    </location>
</feature>
<protein>
    <submittedName>
        <fullName evidence="2">Uncharacterized protein</fullName>
    </submittedName>
</protein>
<organism evidence="2 3">
    <name type="scientific">Physocladia obscura</name>
    <dbReference type="NCBI Taxonomy" id="109957"/>
    <lineage>
        <taxon>Eukaryota</taxon>
        <taxon>Fungi</taxon>
        <taxon>Fungi incertae sedis</taxon>
        <taxon>Chytridiomycota</taxon>
        <taxon>Chytridiomycota incertae sedis</taxon>
        <taxon>Chytridiomycetes</taxon>
        <taxon>Chytridiales</taxon>
        <taxon>Chytriomycetaceae</taxon>
        <taxon>Physocladia</taxon>
    </lineage>
</organism>
<feature type="region of interest" description="Disordered" evidence="1">
    <location>
        <begin position="491"/>
        <end position="535"/>
    </location>
</feature>
<dbReference type="AlphaFoldDB" id="A0AAD5XAB4"/>
<keyword evidence="3" id="KW-1185">Reference proteome</keyword>
<feature type="compositionally biased region" description="Acidic residues" evidence="1">
    <location>
        <begin position="514"/>
        <end position="529"/>
    </location>
</feature>
<comment type="caution">
    <text evidence="2">The sequence shown here is derived from an EMBL/GenBank/DDBJ whole genome shotgun (WGS) entry which is preliminary data.</text>
</comment>
<feature type="compositionally biased region" description="Low complexity" evidence="1">
    <location>
        <begin position="256"/>
        <end position="284"/>
    </location>
</feature>
<dbReference type="Proteomes" id="UP001211907">
    <property type="component" value="Unassembled WGS sequence"/>
</dbReference>